<accession>A0A9P0F472</accession>
<protein>
    <recommendedName>
        <fullName evidence="1">MATH domain-containing protein</fullName>
    </recommendedName>
</protein>
<evidence type="ECO:0000313" key="2">
    <source>
        <dbReference type="EMBL" id="CAH0391373.1"/>
    </source>
</evidence>
<feature type="domain" description="MATH" evidence="1">
    <location>
        <begin position="189"/>
        <end position="318"/>
    </location>
</feature>
<evidence type="ECO:0000313" key="3">
    <source>
        <dbReference type="Proteomes" id="UP001152759"/>
    </source>
</evidence>
<reference evidence="2" key="1">
    <citation type="submission" date="2021-12" db="EMBL/GenBank/DDBJ databases">
        <authorList>
            <person name="King R."/>
        </authorList>
    </citation>
    <scope>NUCLEOTIDE SEQUENCE</scope>
</reference>
<name>A0A9P0F472_BEMTA</name>
<dbReference type="PANTHER" id="PTHR47022:SF1">
    <property type="entry name" value="BTB AND MATH DOMAIN-CONTAINING PROTEIN 36-RELATED"/>
    <property type="match status" value="1"/>
</dbReference>
<dbReference type="KEGG" id="btab:109035270"/>
<dbReference type="Proteomes" id="UP001152759">
    <property type="component" value="Chromosome 6"/>
</dbReference>
<dbReference type="Pfam" id="PF22486">
    <property type="entry name" value="MATH_2"/>
    <property type="match status" value="1"/>
</dbReference>
<evidence type="ECO:0000259" key="1">
    <source>
        <dbReference type="PROSITE" id="PS50144"/>
    </source>
</evidence>
<organism evidence="2 3">
    <name type="scientific">Bemisia tabaci</name>
    <name type="common">Sweetpotato whitefly</name>
    <name type="synonym">Aleurodes tabaci</name>
    <dbReference type="NCBI Taxonomy" id="7038"/>
    <lineage>
        <taxon>Eukaryota</taxon>
        <taxon>Metazoa</taxon>
        <taxon>Ecdysozoa</taxon>
        <taxon>Arthropoda</taxon>
        <taxon>Hexapoda</taxon>
        <taxon>Insecta</taxon>
        <taxon>Pterygota</taxon>
        <taxon>Neoptera</taxon>
        <taxon>Paraneoptera</taxon>
        <taxon>Hemiptera</taxon>
        <taxon>Sternorrhyncha</taxon>
        <taxon>Aleyrodoidea</taxon>
        <taxon>Aleyrodidae</taxon>
        <taxon>Aleyrodinae</taxon>
        <taxon>Bemisia</taxon>
    </lineage>
</organism>
<dbReference type="EMBL" id="OU963867">
    <property type="protein sequence ID" value="CAH0391373.1"/>
    <property type="molecule type" value="Genomic_DNA"/>
</dbReference>
<dbReference type="PROSITE" id="PS50144">
    <property type="entry name" value="MATH"/>
    <property type="match status" value="1"/>
</dbReference>
<proteinExistence type="predicted"/>
<dbReference type="InterPro" id="IPR002083">
    <property type="entry name" value="MATH/TRAF_dom"/>
</dbReference>
<gene>
    <name evidence="2" type="ORF">BEMITA_LOCUS9996</name>
</gene>
<sequence length="324" mass="36724">MDSTAATTSDPAPSNPTHFRSLFFDRKQGADEEFDQFLTAARTLVEKCKFGNLTQQLLRDKVVSGISDSQLKRIFIADPSISLETITQMCRARTLSEEQLLKLLSLKREEGILRCCQHVNQVENLSARTEVLDSTQRGGNLPQIFSQPNMENGVVMNGSAEERVSPAKRMKLTEEPEISSHAASAESSNATFRFRVENISELREWWRSPELIVSNISWSILVKPITWKDNPYAKSLACAFQCVQRPTGFSWSCFVILELKILSQKNGVKPISGRIQQKFDSTKMRKKSLRKKFIPWSDLFNYEKVYVVDDSITLEGTLSVAMEV</sequence>
<dbReference type="SUPFAM" id="SSF49599">
    <property type="entry name" value="TRAF domain-like"/>
    <property type="match status" value="1"/>
</dbReference>
<dbReference type="InterPro" id="IPR008974">
    <property type="entry name" value="TRAF-like"/>
</dbReference>
<dbReference type="PANTHER" id="PTHR47022">
    <property type="entry name" value="BTB AND MATH DOMAIN-CONTAINING PROTEIN 36-RELATED"/>
    <property type="match status" value="1"/>
</dbReference>
<keyword evidence="3" id="KW-1185">Reference proteome</keyword>
<dbReference type="AlphaFoldDB" id="A0A9P0F472"/>
<dbReference type="Gene3D" id="2.60.210.10">
    <property type="entry name" value="Apoptosis, Tumor Necrosis Factor Receptor Associated Protein 2, Chain A"/>
    <property type="match status" value="1"/>
</dbReference>